<dbReference type="PROSITE" id="PS50191">
    <property type="entry name" value="CRAL_TRIO"/>
    <property type="match status" value="1"/>
</dbReference>
<name>A0A1Y3BI00_EURMA</name>
<evidence type="ECO:0000313" key="3">
    <source>
        <dbReference type="EMBL" id="OTF79654.1"/>
    </source>
</evidence>
<dbReference type="Proteomes" id="UP000194236">
    <property type="component" value="Unassembled WGS sequence"/>
</dbReference>
<comment type="caution">
    <text evidence="3">The sequence shown here is derived from an EMBL/GenBank/DDBJ whole genome shotgun (WGS) entry which is preliminary data.</text>
</comment>
<gene>
    <name evidence="3" type="ORF">BLA29_007473</name>
</gene>
<dbReference type="SMART" id="SM00516">
    <property type="entry name" value="SEC14"/>
    <property type="match status" value="1"/>
</dbReference>
<feature type="domain" description="CRAL-TRIO" evidence="2">
    <location>
        <begin position="71"/>
        <end position="197"/>
    </location>
</feature>
<dbReference type="GO" id="GO:0016020">
    <property type="term" value="C:membrane"/>
    <property type="evidence" value="ECO:0007669"/>
    <property type="project" value="TreeGrafter"/>
</dbReference>
<dbReference type="AlphaFoldDB" id="A0A1Y3BI00"/>
<organism evidence="3 4">
    <name type="scientific">Euroglyphus maynei</name>
    <name type="common">Mayne's house dust mite</name>
    <dbReference type="NCBI Taxonomy" id="6958"/>
    <lineage>
        <taxon>Eukaryota</taxon>
        <taxon>Metazoa</taxon>
        <taxon>Ecdysozoa</taxon>
        <taxon>Arthropoda</taxon>
        <taxon>Chelicerata</taxon>
        <taxon>Arachnida</taxon>
        <taxon>Acari</taxon>
        <taxon>Acariformes</taxon>
        <taxon>Sarcoptiformes</taxon>
        <taxon>Astigmata</taxon>
        <taxon>Psoroptidia</taxon>
        <taxon>Analgoidea</taxon>
        <taxon>Pyroglyphidae</taxon>
        <taxon>Pyroglyphinae</taxon>
        <taxon>Euroglyphus</taxon>
    </lineage>
</organism>
<feature type="region of interest" description="Disordered" evidence="1">
    <location>
        <begin position="230"/>
        <end position="261"/>
    </location>
</feature>
<dbReference type="EMBL" id="MUJZ01021986">
    <property type="protein sequence ID" value="OTF79654.1"/>
    <property type="molecule type" value="Genomic_DNA"/>
</dbReference>
<dbReference type="OrthoDB" id="10051650at2759"/>
<feature type="non-terminal residue" evidence="3">
    <location>
        <position position="261"/>
    </location>
</feature>
<evidence type="ECO:0000256" key="1">
    <source>
        <dbReference type="SAM" id="MobiDB-lite"/>
    </source>
</evidence>
<dbReference type="InterPro" id="IPR036865">
    <property type="entry name" value="CRAL-TRIO_dom_sf"/>
</dbReference>
<dbReference type="Pfam" id="PF00650">
    <property type="entry name" value="CRAL_TRIO"/>
    <property type="match status" value="1"/>
</dbReference>
<dbReference type="InterPro" id="IPR001251">
    <property type="entry name" value="CRAL-TRIO_dom"/>
</dbReference>
<reference evidence="3 4" key="1">
    <citation type="submission" date="2017-03" db="EMBL/GenBank/DDBJ databases">
        <title>Genome Survey of Euroglyphus maynei.</title>
        <authorList>
            <person name="Arlian L.G."/>
            <person name="Morgan M.S."/>
            <person name="Rider S.D."/>
        </authorList>
    </citation>
    <scope>NUCLEOTIDE SEQUENCE [LARGE SCALE GENOMIC DNA]</scope>
    <source>
        <strain evidence="3">Arlian Lab</strain>
        <tissue evidence="3">Whole body</tissue>
    </source>
</reference>
<feature type="compositionally biased region" description="Low complexity" evidence="1">
    <location>
        <begin position="231"/>
        <end position="242"/>
    </location>
</feature>
<dbReference type="PRINTS" id="PR00180">
    <property type="entry name" value="CRETINALDHBP"/>
</dbReference>
<proteinExistence type="predicted"/>
<accession>A0A1Y3BI00</accession>
<dbReference type="Gene3D" id="3.40.525.10">
    <property type="entry name" value="CRAL-TRIO lipid binding domain"/>
    <property type="match status" value="1"/>
</dbReference>
<dbReference type="PANTHER" id="PTHR10174">
    <property type="entry name" value="ALPHA-TOCOPHEROL TRANSFER PROTEIN-RELATED"/>
    <property type="match status" value="1"/>
</dbReference>
<dbReference type="CDD" id="cd00170">
    <property type="entry name" value="SEC14"/>
    <property type="match status" value="1"/>
</dbReference>
<protein>
    <recommendedName>
        <fullName evidence="2">CRAL-TRIO domain-containing protein</fullName>
    </recommendedName>
</protein>
<sequence>MRARTACKFLMARKFDLDRSLMLYRSHETIRFREGLVKFDPLKDPLKRELETGKFTILTGSMIAMFSAGKHIPQETTHQTTLQGVVYQLDVALDDVQAQKSGIIFIYNMIGSKYNNFDYELSHKILNLLKGAYPGRLKKVLILSAPMWFKTPFRILQFFIRDKLRDRVHMINLAQLSSHISSELMPIDLGGTYQINHHQWLEHCLQVHKNDMGDLCPSIPLDRTLFPTPPSSNVSSLNSSPVGTMKNHTFSSSSSSSSSST</sequence>
<dbReference type="PANTHER" id="PTHR10174:SF208">
    <property type="entry name" value="CRAL-TRIO DOMAIN-CONTAINING PROTEIN DDB_G0278031"/>
    <property type="match status" value="1"/>
</dbReference>
<dbReference type="GO" id="GO:1902936">
    <property type="term" value="F:phosphatidylinositol bisphosphate binding"/>
    <property type="evidence" value="ECO:0007669"/>
    <property type="project" value="TreeGrafter"/>
</dbReference>
<evidence type="ECO:0000313" key="4">
    <source>
        <dbReference type="Proteomes" id="UP000194236"/>
    </source>
</evidence>
<evidence type="ECO:0000259" key="2">
    <source>
        <dbReference type="PROSITE" id="PS50191"/>
    </source>
</evidence>
<keyword evidence="4" id="KW-1185">Reference proteome</keyword>
<dbReference type="SUPFAM" id="SSF52087">
    <property type="entry name" value="CRAL/TRIO domain"/>
    <property type="match status" value="1"/>
</dbReference>
<feature type="compositionally biased region" description="Low complexity" evidence="1">
    <location>
        <begin position="251"/>
        <end position="261"/>
    </location>
</feature>